<dbReference type="Proteomes" id="UP000325385">
    <property type="component" value="Chromosome"/>
</dbReference>
<accession>A0A5P6NFG6</accession>
<dbReference type="EMBL" id="CP032228">
    <property type="protein sequence ID" value="QFI64794.1"/>
    <property type="molecule type" value="Genomic_DNA"/>
</dbReference>
<feature type="compositionally biased region" description="Basic and acidic residues" evidence="1">
    <location>
        <begin position="48"/>
        <end position="59"/>
    </location>
</feature>
<evidence type="ECO:0000313" key="4">
    <source>
        <dbReference type="Proteomes" id="UP000325385"/>
    </source>
</evidence>
<evidence type="ECO:0000259" key="2">
    <source>
        <dbReference type="Pfam" id="PF04266"/>
    </source>
</evidence>
<dbReference type="Gene3D" id="2.30.130.30">
    <property type="entry name" value="Hypothetical protein"/>
    <property type="match status" value="1"/>
</dbReference>
<dbReference type="Pfam" id="PF04266">
    <property type="entry name" value="ASCH"/>
    <property type="match status" value="1"/>
</dbReference>
<proteinExistence type="predicted"/>
<evidence type="ECO:0000256" key="1">
    <source>
        <dbReference type="SAM" id="MobiDB-lite"/>
    </source>
</evidence>
<dbReference type="SUPFAM" id="SSF88697">
    <property type="entry name" value="PUA domain-like"/>
    <property type="match status" value="1"/>
</dbReference>
<feature type="domain" description="ASCH" evidence="2">
    <location>
        <begin position="84"/>
        <end position="139"/>
    </location>
</feature>
<organism evidence="3 4">
    <name type="scientific">Qipengyuania flava</name>
    <dbReference type="NCBI Taxonomy" id="192812"/>
    <lineage>
        <taxon>Bacteria</taxon>
        <taxon>Pseudomonadati</taxon>
        <taxon>Pseudomonadota</taxon>
        <taxon>Alphaproteobacteria</taxon>
        <taxon>Sphingomonadales</taxon>
        <taxon>Erythrobacteraceae</taxon>
        <taxon>Qipengyuania</taxon>
    </lineage>
</organism>
<dbReference type="AlphaFoldDB" id="A0A5P6NFG6"/>
<feature type="region of interest" description="Disordered" evidence="1">
    <location>
        <begin position="34"/>
        <end position="73"/>
    </location>
</feature>
<protein>
    <submittedName>
        <fullName evidence="3">ASCH domain-containing protein</fullName>
    </submittedName>
</protein>
<evidence type="ECO:0000313" key="3">
    <source>
        <dbReference type="EMBL" id="QFI64794.1"/>
    </source>
</evidence>
<dbReference type="InterPro" id="IPR015947">
    <property type="entry name" value="PUA-like_sf"/>
</dbReference>
<reference evidence="4" key="1">
    <citation type="submission" date="2018-09" db="EMBL/GenBank/DDBJ databases">
        <title>Nocardia yunnanensis sp. nov., an actinomycete isolated from a soil sample.</title>
        <authorList>
            <person name="Zhang J."/>
        </authorList>
    </citation>
    <scope>NUCLEOTIDE SEQUENCE [LARGE SCALE GENOMIC DNA]</scope>
    <source>
        <strain evidence="4">21-3</strain>
    </source>
</reference>
<dbReference type="InterPro" id="IPR007374">
    <property type="entry name" value="ASCH_domain"/>
</dbReference>
<sequence>MTAAHFRCRHPSLLLLQNRDDLLFAEPASFHSRPTPLRRTLPKTGHISGEHVKLSDRQSDQLSTEPSDSREGLREVTSVGEVLISIYPEYAAAIFRGEKTVELRRRIPGLKSGTKMWIYATRPVGAILGYAFVGDVSKGPPNIMWEIFGDRAAVGREKFDSYFSEADVAVCITLTGISEGRPLSADGFKTVRSGFHPPQLFTRLSEKESNFLSQNVFPQDLSMTI</sequence>
<gene>
    <name evidence="3" type="ORF">D0Y83_11990</name>
</gene>
<name>A0A5P6NFG6_9SPHN</name>